<gene>
    <name evidence="3" type="ORF">UFOVP1035_113</name>
    <name evidence="4" type="ORF">UFOVP1181_72</name>
    <name evidence="2" type="ORF">UFOVP965_117</name>
</gene>
<evidence type="ECO:0000313" key="4">
    <source>
        <dbReference type="EMBL" id="CAB4188734.1"/>
    </source>
</evidence>
<dbReference type="EMBL" id="LR796920">
    <property type="protein sequence ID" value="CAB4175135.1"/>
    <property type="molecule type" value="Genomic_DNA"/>
</dbReference>
<reference evidence="3" key="1">
    <citation type="submission" date="2020-05" db="EMBL/GenBank/DDBJ databases">
        <authorList>
            <person name="Chiriac C."/>
            <person name="Salcher M."/>
            <person name="Ghai R."/>
            <person name="Kavagutti S V."/>
        </authorList>
    </citation>
    <scope>NUCLEOTIDE SEQUENCE</scope>
</reference>
<proteinExistence type="predicted"/>
<feature type="compositionally biased region" description="Basic and acidic residues" evidence="1">
    <location>
        <begin position="31"/>
        <end position="43"/>
    </location>
</feature>
<evidence type="ECO:0000256" key="1">
    <source>
        <dbReference type="SAM" id="MobiDB-lite"/>
    </source>
</evidence>
<name>A0A6J5QBY6_9CAUD</name>
<sequence length="113" mass="12436">MNHNGNQFRGSGITRKGEDQSRLQEAASWQRAHDNSMDKRGLSTDDQSGYTGAKMAFTPFAGGITENTKAVPVSGSELAKETAKRKSGAVDKFGMRNNEHKVDYTEQYEKGAY</sequence>
<protein>
    <submittedName>
        <fullName evidence="3">Uncharacterized protein</fullName>
    </submittedName>
</protein>
<dbReference type="EMBL" id="LR796984">
    <property type="protein sequence ID" value="CAB4179906.1"/>
    <property type="molecule type" value="Genomic_DNA"/>
</dbReference>
<evidence type="ECO:0000313" key="2">
    <source>
        <dbReference type="EMBL" id="CAB4175135.1"/>
    </source>
</evidence>
<dbReference type="EMBL" id="LR797127">
    <property type="protein sequence ID" value="CAB4188734.1"/>
    <property type="molecule type" value="Genomic_DNA"/>
</dbReference>
<accession>A0A6J5QBY6</accession>
<evidence type="ECO:0000313" key="3">
    <source>
        <dbReference type="EMBL" id="CAB4179906.1"/>
    </source>
</evidence>
<feature type="region of interest" description="Disordered" evidence="1">
    <location>
        <begin position="1"/>
        <end position="50"/>
    </location>
</feature>
<organism evidence="3">
    <name type="scientific">uncultured Caudovirales phage</name>
    <dbReference type="NCBI Taxonomy" id="2100421"/>
    <lineage>
        <taxon>Viruses</taxon>
        <taxon>Duplodnaviria</taxon>
        <taxon>Heunggongvirae</taxon>
        <taxon>Uroviricota</taxon>
        <taxon>Caudoviricetes</taxon>
        <taxon>Peduoviridae</taxon>
        <taxon>Maltschvirus</taxon>
        <taxon>Maltschvirus maltsch</taxon>
    </lineage>
</organism>